<feature type="transmembrane region" description="Helical" evidence="9">
    <location>
        <begin position="137"/>
        <end position="159"/>
    </location>
</feature>
<dbReference type="PANTHER" id="PTHR11537">
    <property type="entry name" value="VOLTAGE-GATED POTASSIUM CHANNEL"/>
    <property type="match status" value="1"/>
</dbReference>
<dbReference type="InterPro" id="IPR027359">
    <property type="entry name" value="Volt_channel_dom_sf"/>
</dbReference>
<evidence type="ECO:0000256" key="4">
    <source>
        <dbReference type="ARBA" id="ARBA00022989"/>
    </source>
</evidence>
<dbReference type="Gene3D" id="1.20.120.350">
    <property type="entry name" value="Voltage-gated potassium channels. Chain C"/>
    <property type="match status" value="1"/>
</dbReference>
<comment type="subcellular location">
    <subcellularLocation>
        <location evidence="1">Membrane</location>
        <topology evidence="1">Multi-pass membrane protein</topology>
    </subcellularLocation>
</comment>
<feature type="region of interest" description="Disordered" evidence="8">
    <location>
        <begin position="242"/>
        <end position="283"/>
    </location>
</feature>
<feature type="domain" description="Potassium channel" evidence="10">
    <location>
        <begin position="145"/>
        <end position="222"/>
    </location>
</feature>
<evidence type="ECO:0000313" key="11">
    <source>
        <dbReference type="EMBL" id="EEO29729.1"/>
    </source>
</evidence>
<dbReference type="HOGENOM" id="CLU_093393_0_0_4"/>
<dbReference type="GO" id="GO:0001508">
    <property type="term" value="P:action potential"/>
    <property type="evidence" value="ECO:0007669"/>
    <property type="project" value="TreeGrafter"/>
</dbReference>
<dbReference type="GeneID" id="77135332"/>
<evidence type="ECO:0000313" key="12">
    <source>
        <dbReference type="Proteomes" id="UP000005089"/>
    </source>
</evidence>
<dbReference type="RefSeq" id="WP_005880435.1">
    <property type="nucleotide sequence ID" value="NZ_CP019430.1"/>
</dbReference>
<dbReference type="GO" id="GO:0005249">
    <property type="term" value="F:voltage-gated potassium channel activity"/>
    <property type="evidence" value="ECO:0007669"/>
    <property type="project" value="InterPro"/>
</dbReference>
<evidence type="ECO:0000256" key="1">
    <source>
        <dbReference type="ARBA" id="ARBA00004141"/>
    </source>
</evidence>
<dbReference type="Pfam" id="PF07885">
    <property type="entry name" value="Ion_trans_2"/>
    <property type="match status" value="1"/>
</dbReference>
<evidence type="ECO:0000256" key="6">
    <source>
        <dbReference type="ARBA" id="ARBA00023136"/>
    </source>
</evidence>
<dbReference type="EMBL" id="GG658170">
    <property type="protein sequence ID" value="EEO29729.1"/>
    <property type="molecule type" value="Genomic_DNA"/>
</dbReference>
<dbReference type="GO" id="GO:0008076">
    <property type="term" value="C:voltage-gated potassium channel complex"/>
    <property type="evidence" value="ECO:0007669"/>
    <property type="project" value="InterPro"/>
</dbReference>
<evidence type="ECO:0000256" key="9">
    <source>
        <dbReference type="SAM" id="Phobius"/>
    </source>
</evidence>
<keyword evidence="7" id="KW-0407">Ion channel</keyword>
<proteinExistence type="predicted"/>
<evidence type="ECO:0000256" key="5">
    <source>
        <dbReference type="ARBA" id="ARBA00023065"/>
    </source>
</evidence>
<keyword evidence="5" id="KW-0406">Ion transport</keyword>
<keyword evidence="3 9" id="KW-0812">Transmembrane</keyword>
<evidence type="ECO:0000259" key="10">
    <source>
        <dbReference type="Pfam" id="PF07885"/>
    </source>
</evidence>
<keyword evidence="6 9" id="KW-0472">Membrane</keyword>
<dbReference type="AlphaFoldDB" id="C3X953"/>
<gene>
    <name evidence="11" type="ORF">OFBG_00757</name>
</gene>
<name>C3X953_OXAFO</name>
<dbReference type="InterPro" id="IPR028325">
    <property type="entry name" value="VG_K_chnl"/>
</dbReference>
<feature type="transmembrane region" description="Helical" evidence="9">
    <location>
        <begin position="50"/>
        <end position="71"/>
    </location>
</feature>
<feature type="transmembrane region" description="Helical" evidence="9">
    <location>
        <begin position="197"/>
        <end position="221"/>
    </location>
</feature>
<feature type="transmembrane region" description="Helical" evidence="9">
    <location>
        <begin position="20"/>
        <end position="38"/>
    </location>
</feature>
<dbReference type="InterPro" id="IPR013099">
    <property type="entry name" value="K_chnl_dom"/>
</dbReference>
<keyword evidence="2" id="KW-0813">Transport</keyword>
<dbReference type="PANTHER" id="PTHR11537:SF254">
    <property type="entry name" value="POTASSIUM VOLTAGE-GATED CHANNEL PROTEIN SHAB"/>
    <property type="match status" value="1"/>
</dbReference>
<keyword evidence="12" id="KW-1185">Reference proteome</keyword>
<dbReference type="SUPFAM" id="SSF81324">
    <property type="entry name" value="Voltage-gated potassium channels"/>
    <property type="match status" value="1"/>
</dbReference>
<evidence type="ECO:0000256" key="2">
    <source>
        <dbReference type="ARBA" id="ARBA00022448"/>
    </source>
</evidence>
<feature type="transmembrane region" description="Helical" evidence="9">
    <location>
        <begin position="77"/>
        <end position="100"/>
    </location>
</feature>
<dbReference type="eggNOG" id="COG1226">
    <property type="taxonomic scope" value="Bacteria"/>
</dbReference>
<feature type="compositionally biased region" description="Low complexity" evidence="8">
    <location>
        <begin position="259"/>
        <end position="269"/>
    </location>
</feature>
<accession>C3X953</accession>
<keyword evidence="4 9" id="KW-1133">Transmembrane helix</keyword>
<dbReference type="OrthoDB" id="9799090at2"/>
<reference evidence="11 12" key="1">
    <citation type="submission" date="2009-02" db="EMBL/GenBank/DDBJ databases">
        <title>The Genome Sequence of Oxalobacter formigenes OXCC13.</title>
        <authorList>
            <consortium name="The Broad Institute Genome Sequencing Platform"/>
            <person name="Ward D."/>
            <person name="Young S.K."/>
            <person name="Kodira C.D."/>
            <person name="Zeng Q."/>
            <person name="Koehrsen M."/>
            <person name="Alvarado L."/>
            <person name="Berlin A."/>
            <person name="Borenstein D."/>
            <person name="Chen Z."/>
            <person name="Engels R."/>
            <person name="Freedman E."/>
            <person name="Gellesch M."/>
            <person name="Goldberg J."/>
            <person name="Griggs A."/>
            <person name="Gujja S."/>
            <person name="Heiman D."/>
            <person name="Hepburn T."/>
            <person name="Howarth C."/>
            <person name="Jen D."/>
            <person name="Larson L."/>
            <person name="Lewis B."/>
            <person name="Mehta T."/>
            <person name="Park D."/>
            <person name="Pearson M."/>
            <person name="Roberts A."/>
            <person name="Saif S."/>
            <person name="Shea T."/>
            <person name="Shenoy N."/>
            <person name="Sisk P."/>
            <person name="Stolte C."/>
            <person name="Sykes S."/>
            <person name="Walk T."/>
            <person name="White J."/>
            <person name="Yandava C."/>
            <person name="Allison M.J."/>
            <person name="Lander E."/>
            <person name="Nusbaum C."/>
            <person name="Galagan J."/>
            <person name="Birren B."/>
        </authorList>
    </citation>
    <scope>NUCLEOTIDE SEQUENCE [LARGE SCALE GENOMIC DNA]</scope>
    <source>
        <strain evidence="11 12">OXCC13</strain>
    </source>
</reference>
<evidence type="ECO:0000256" key="8">
    <source>
        <dbReference type="SAM" id="MobiDB-lite"/>
    </source>
</evidence>
<feature type="transmembrane region" description="Helical" evidence="9">
    <location>
        <begin position="112"/>
        <end position="131"/>
    </location>
</feature>
<feature type="compositionally biased region" description="Pro residues" evidence="8">
    <location>
        <begin position="273"/>
        <end position="283"/>
    </location>
</feature>
<sequence length="283" mass="32846">MATSRHPSYTKQGILNSLHVLILGMSLFLVITITYDTFHHIQFLSKRSFLDIQFWICMFFLFVFFLEMYLAQNRWEFFITHFLFLLVSIPYLNIIDYYNLSFSPETNYIIRFVPMIRSGYALAIVIGWLTWNRAYSLFITYLTMLIATVYFSSMIFYVLEQNVNPMVTSYSAALWWACMDVTTVGSNIYAVTTFGKIMSVALAGMGMMMFPIFTVYITNVVQNHNQFRRKYYRELDGDMAATEAASSSQQVPKTREEPAQPVQPVQAEQTKPVEPPKPPPKEP</sequence>
<dbReference type="STRING" id="847.BRW83_1464"/>
<organism evidence="11 12">
    <name type="scientific">Oxalobacter formigenes OXCC13</name>
    <dbReference type="NCBI Taxonomy" id="556269"/>
    <lineage>
        <taxon>Bacteria</taxon>
        <taxon>Pseudomonadati</taxon>
        <taxon>Pseudomonadota</taxon>
        <taxon>Betaproteobacteria</taxon>
        <taxon>Burkholderiales</taxon>
        <taxon>Oxalobacteraceae</taxon>
        <taxon>Oxalobacter</taxon>
    </lineage>
</organism>
<evidence type="ECO:0000256" key="7">
    <source>
        <dbReference type="ARBA" id="ARBA00023303"/>
    </source>
</evidence>
<dbReference type="Proteomes" id="UP000005089">
    <property type="component" value="Unassembled WGS sequence"/>
</dbReference>
<protein>
    <submittedName>
        <fullName evidence="11">Ion channel</fullName>
    </submittedName>
</protein>
<dbReference type="Gene3D" id="1.10.287.70">
    <property type="match status" value="1"/>
</dbReference>
<evidence type="ECO:0000256" key="3">
    <source>
        <dbReference type="ARBA" id="ARBA00022692"/>
    </source>
</evidence>